<dbReference type="Proteomes" id="UP000639010">
    <property type="component" value="Unassembled WGS sequence"/>
</dbReference>
<name>A0ABR9H6T0_9BACT</name>
<dbReference type="Gene3D" id="3.40.50.620">
    <property type="entry name" value="HUPs"/>
    <property type="match status" value="1"/>
</dbReference>
<evidence type="ECO:0000256" key="7">
    <source>
        <dbReference type="ARBA" id="ARBA00048741"/>
    </source>
</evidence>
<gene>
    <name evidence="9" type="ORF">H4684_003060</name>
</gene>
<evidence type="ECO:0000256" key="6">
    <source>
        <dbReference type="ARBA" id="ARBA00022962"/>
    </source>
</evidence>
<dbReference type="NCBIfam" id="TIGR01536">
    <property type="entry name" value="asn_synth_AEB"/>
    <property type="match status" value="1"/>
</dbReference>
<feature type="domain" description="Glutamine amidotransferase type-2" evidence="8">
    <location>
        <begin position="2"/>
        <end position="257"/>
    </location>
</feature>
<organism evidence="9 10">
    <name type="scientific">Desulfomicrobium macestii</name>
    <dbReference type="NCBI Taxonomy" id="90731"/>
    <lineage>
        <taxon>Bacteria</taxon>
        <taxon>Pseudomonadati</taxon>
        <taxon>Thermodesulfobacteriota</taxon>
        <taxon>Desulfovibrionia</taxon>
        <taxon>Desulfovibrionales</taxon>
        <taxon>Desulfomicrobiaceae</taxon>
        <taxon>Desulfomicrobium</taxon>
    </lineage>
</organism>
<dbReference type="Gene3D" id="3.60.20.10">
    <property type="entry name" value="Glutamine Phosphoribosylpyrophosphate, subunit 1, domain 1"/>
    <property type="match status" value="1"/>
</dbReference>
<keyword evidence="6" id="KW-0315">Glutamine amidotransferase</keyword>
<keyword evidence="5" id="KW-0067">ATP-binding</keyword>
<proteinExistence type="inferred from homology"/>
<accession>A0ABR9H6T0</accession>
<keyword evidence="10" id="KW-1185">Reference proteome</keyword>
<protein>
    <recommendedName>
        <fullName evidence="3">asparagine synthase (glutamine-hydrolyzing)</fullName>
        <ecNumber evidence="3">6.3.5.4</ecNumber>
    </recommendedName>
</protein>
<evidence type="ECO:0000313" key="10">
    <source>
        <dbReference type="Proteomes" id="UP000639010"/>
    </source>
</evidence>
<evidence type="ECO:0000256" key="2">
    <source>
        <dbReference type="ARBA" id="ARBA00005752"/>
    </source>
</evidence>
<dbReference type="SUPFAM" id="SSF56235">
    <property type="entry name" value="N-terminal nucleophile aminohydrolases (Ntn hydrolases)"/>
    <property type="match status" value="1"/>
</dbReference>
<reference evidence="9 10" key="1">
    <citation type="submission" date="2020-10" db="EMBL/GenBank/DDBJ databases">
        <title>Genomic Encyclopedia of Type Strains, Phase IV (KMG-IV): sequencing the most valuable type-strain genomes for metagenomic binning, comparative biology and taxonomic classification.</title>
        <authorList>
            <person name="Goeker M."/>
        </authorList>
    </citation>
    <scope>NUCLEOTIDE SEQUENCE [LARGE SCALE GENOMIC DNA]</scope>
    <source>
        <strain evidence="9 10">DSM 4194</strain>
    </source>
</reference>
<evidence type="ECO:0000256" key="5">
    <source>
        <dbReference type="ARBA" id="ARBA00022840"/>
    </source>
</evidence>
<keyword evidence="9" id="KW-0436">Ligase</keyword>
<comment type="pathway">
    <text evidence="1">Amino-acid biosynthesis; L-asparagine biosynthesis; L-asparagine from L-aspartate (L-Gln route): step 1/1.</text>
</comment>
<dbReference type="Pfam" id="PF00733">
    <property type="entry name" value="Asn_synthase"/>
    <property type="match status" value="1"/>
</dbReference>
<dbReference type="PROSITE" id="PS51278">
    <property type="entry name" value="GATASE_TYPE_2"/>
    <property type="match status" value="1"/>
</dbReference>
<dbReference type="InterPro" id="IPR014729">
    <property type="entry name" value="Rossmann-like_a/b/a_fold"/>
</dbReference>
<dbReference type="Pfam" id="PF13522">
    <property type="entry name" value="GATase_6"/>
    <property type="match status" value="1"/>
</dbReference>
<dbReference type="EC" id="6.3.5.4" evidence="3"/>
<comment type="caution">
    <text evidence="9">The sequence shown here is derived from an EMBL/GenBank/DDBJ whole genome shotgun (WGS) entry which is preliminary data.</text>
</comment>
<evidence type="ECO:0000259" key="8">
    <source>
        <dbReference type="PROSITE" id="PS51278"/>
    </source>
</evidence>
<dbReference type="CDD" id="cd01991">
    <property type="entry name" value="Asn_synthase_B_C"/>
    <property type="match status" value="1"/>
</dbReference>
<dbReference type="InterPro" id="IPR017932">
    <property type="entry name" value="GATase_2_dom"/>
</dbReference>
<dbReference type="InterPro" id="IPR051786">
    <property type="entry name" value="ASN_synthetase/amidase"/>
</dbReference>
<keyword evidence="4" id="KW-0547">Nucleotide-binding</keyword>
<evidence type="ECO:0000256" key="3">
    <source>
        <dbReference type="ARBA" id="ARBA00012737"/>
    </source>
</evidence>
<evidence type="ECO:0000256" key="4">
    <source>
        <dbReference type="ARBA" id="ARBA00022741"/>
    </source>
</evidence>
<dbReference type="InterPro" id="IPR033738">
    <property type="entry name" value="AsnB_N"/>
</dbReference>
<dbReference type="EMBL" id="JADBGG010000026">
    <property type="protein sequence ID" value="MBE1426395.1"/>
    <property type="molecule type" value="Genomic_DNA"/>
</dbReference>
<dbReference type="PANTHER" id="PTHR43284">
    <property type="entry name" value="ASPARAGINE SYNTHETASE (GLUTAMINE-HYDROLYZING)"/>
    <property type="match status" value="1"/>
</dbReference>
<dbReference type="PIRSF" id="PIRSF001589">
    <property type="entry name" value="Asn_synthetase_glu-h"/>
    <property type="match status" value="1"/>
</dbReference>
<dbReference type="InterPro" id="IPR001962">
    <property type="entry name" value="Asn_synthase"/>
</dbReference>
<sequence length="668" mass="75691">MCGIAAIISRTGRPVNPMALKAMNDSLAHRGPDDSGYAFLNSSPAGNGKGGSYAVFTDPAFRHRNQHIAPFGGDLFASQFGRMGYTVGMAHRRLSIIDLAPTGHQPMPTMNNRFWIVYNGEIYNHIELRNDLESNGRVFQGTSDTEVLLQLWEEYGEACIPMLNGMFAALVVDLATGGATLFRDRHGIKPVYYAVTDDYLLLASEPKGILHSCLLDATIDHVAMCEYFTFQNIYSDRTLFQGIQLLEPGHTLSLDVGSGEEPAIRRYHDRSATAVDLSGDSFKSVCERVADAFERCIRRQLVSDVEVGAYLSGGMDSGSIVAASCAHIPRMHTFTCGFDLSNVFGIEQGFDERKESEALSHLLQTEHYEVVLHSGDMQAALERITWHVDDLRVGMCHQNWYAAKLASKFVKVCLSGTGGDELFAGYPWRYEKCFQWQGEKRFEDAYFSYWHRLLPPNELGSLFAPGMGDLLYSARESFQSALERAKSGTPNRRSNEELFQQILNFEFDTFLHGLLTIEDKISMAHGMEVRVPFLDNELVDLAAGIPAEYNLKMNENRAERGEFPFLTTDGKLILRCAMERYLPNTYTLKPKQGFSPPDENWYRGPTMEYIRSILLDRQTTSRPWFDAAVVEEKLQDHFHGWHNRRLLIWSLLVFEWLQRHYVDRTYSL</sequence>
<evidence type="ECO:0000256" key="1">
    <source>
        <dbReference type="ARBA" id="ARBA00005187"/>
    </source>
</evidence>
<comment type="similarity">
    <text evidence="2">Belongs to the asparagine synthetase family.</text>
</comment>
<dbReference type="PANTHER" id="PTHR43284:SF1">
    <property type="entry name" value="ASPARAGINE SYNTHETASE"/>
    <property type="match status" value="1"/>
</dbReference>
<comment type="catalytic activity">
    <reaction evidence="7">
        <text>L-aspartate + L-glutamine + ATP + H2O = L-asparagine + L-glutamate + AMP + diphosphate + H(+)</text>
        <dbReference type="Rhea" id="RHEA:12228"/>
        <dbReference type="ChEBI" id="CHEBI:15377"/>
        <dbReference type="ChEBI" id="CHEBI:15378"/>
        <dbReference type="ChEBI" id="CHEBI:29985"/>
        <dbReference type="ChEBI" id="CHEBI:29991"/>
        <dbReference type="ChEBI" id="CHEBI:30616"/>
        <dbReference type="ChEBI" id="CHEBI:33019"/>
        <dbReference type="ChEBI" id="CHEBI:58048"/>
        <dbReference type="ChEBI" id="CHEBI:58359"/>
        <dbReference type="ChEBI" id="CHEBI:456215"/>
        <dbReference type="EC" id="6.3.5.4"/>
    </reaction>
</comment>
<dbReference type="InterPro" id="IPR006426">
    <property type="entry name" value="Asn_synth_AEB"/>
</dbReference>
<evidence type="ECO:0000313" key="9">
    <source>
        <dbReference type="EMBL" id="MBE1426395.1"/>
    </source>
</evidence>
<dbReference type="GO" id="GO:0004066">
    <property type="term" value="F:asparagine synthase (glutamine-hydrolyzing) activity"/>
    <property type="evidence" value="ECO:0007669"/>
    <property type="project" value="UniProtKB-EC"/>
</dbReference>
<dbReference type="SUPFAM" id="SSF52402">
    <property type="entry name" value="Adenine nucleotide alpha hydrolases-like"/>
    <property type="match status" value="1"/>
</dbReference>
<dbReference type="RefSeq" id="WP_192624395.1">
    <property type="nucleotide sequence ID" value="NZ_JADBGG010000026.1"/>
</dbReference>
<dbReference type="InterPro" id="IPR029055">
    <property type="entry name" value="Ntn_hydrolases_N"/>
</dbReference>
<dbReference type="CDD" id="cd00712">
    <property type="entry name" value="AsnB"/>
    <property type="match status" value="1"/>
</dbReference>